<comment type="caution">
    <text evidence="1">The sequence shown here is derived from an EMBL/GenBank/DDBJ whole genome shotgun (WGS) entry which is preliminary data.</text>
</comment>
<keyword evidence="2" id="KW-1185">Reference proteome</keyword>
<name>A0AAV1L885_9NEOP</name>
<accession>A0AAV1L885</accession>
<dbReference type="EMBL" id="CAVLGL010000086">
    <property type="protein sequence ID" value="CAK1591135.1"/>
    <property type="molecule type" value="Genomic_DNA"/>
</dbReference>
<organism evidence="1 2">
    <name type="scientific">Parnassius mnemosyne</name>
    <name type="common">clouded apollo</name>
    <dbReference type="NCBI Taxonomy" id="213953"/>
    <lineage>
        <taxon>Eukaryota</taxon>
        <taxon>Metazoa</taxon>
        <taxon>Ecdysozoa</taxon>
        <taxon>Arthropoda</taxon>
        <taxon>Hexapoda</taxon>
        <taxon>Insecta</taxon>
        <taxon>Pterygota</taxon>
        <taxon>Neoptera</taxon>
        <taxon>Endopterygota</taxon>
        <taxon>Lepidoptera</taxon>
        <taxon>Glossata</taxon>
        <taxon>Ditrysia</taxon>
        <taxon>Papilionoidea</taxon>
        <taxon>Papilionidae</taxon>
        <taxon>Parnassiinae</taxon>
        <taxon>Parnassini</taxon>
        <taxon>Parnassius</taxon>
        <taxon>Driopa</taxon>
    </lineage>
</organism>
<sequence>MKSPPNDKRRQNIQPIFGIHKRSRLNVETSFHNITPQHKKAGSNCESIQRERLQRQYANKITVSANFNFQPSNFFNTNSEISKVFTQTQRVGFE</sequence>
<gene>
    <name evidence="1" type="ORF">PARMNEM_LOCUS11408</name>
</gene>
<dbReference type="Proteomes" id="UP001314205">
    <property type="component" value="Unassembled WGS sequence"/>
</dbReference>
<protein>
    <submittedName>
        <fullName evidence="1">Uncharacterized protein</fullName>
    </submittedName>
</protein>
<reference evidence="1 2" key="1">
    <citation type="submission" date="2023-11" db="EMBL/GenBank/DDBJ databases">
        <authorList>
            <person name="Hedman E."/>
            <person name="Englund M."/>
            <person name="Stromberg M."/>
            <person name="Nyberg Akerstrom W."/>
            <person name="Nylinder S."/>
            <person name="Jareborg N."/>
            <person name="Kallberg Y."/>
            <person name="Kronander E."/>
        </authorList>
    </citation>
    <scope>NUCLEOTIDE SEQUENCE [LARGE SCALE GENOMIC DNA]</scope>
</reference>
<proteinExistence type="predicted"/>
<dbReference type="AlphaFoldDB" id="A0AAV1L885"/>
<evidence type="ECO:0000313" key="2">
    <source>
        <dbReference type="Proteomes" id="UP001314205"/>
    </source>
</evidence>
<evidence type="ECO:0000313" key="1">
    <source>
        <dbReference type="EMBL" id="CAK1591135.1"/>
    </source>
</evidence>